<feature type="transmembrane region" description="Helical" evidence="1">
    <location>
        <begin position="278"/>
        <end position="299"/>
    </location>
</feature>
<feature type="transmembrane region" description="Helical" evidence="1">
    <location>
        <begin position="45"/>
        <end position="62"/>
    </location>
</feature>
<proteinExistence type="predicted"/>
<evidence type="ECO:0000313" key="2">
    <source>
        <dbReference type="EMBL" id="QXJ29258.1"/>
    </source>
</evidence>
<gene>
    <name evidence="2" type="ORF">J5U23_02127</name>
</gene>
<feature type="transmembrane region" description="Helical" evidence="1">
    <location>
        <begin position="7"/>
        <end position="25"/>
    </location>
</feature>
<dbReference type="Gene3D" id="1.20.1250.20">
    <property type="entry name" value="MFS general substrate transporter like domains"/>
    <property type="match status" value="1"/>
</dbReference>
<dbReference type="InterPro" id="IPR011701">
    <property type="entry name" value="MFS"/>
</dbReference>
<dbReference type="AlphaFoldDB" id="A0A8F5BQ58"/>
<sequence length="361" mass="41685">MKDKTILLFYLSLFFSRFIYNFFYTTSPILAKVYYDITDFSLVEVYLYIFSLIGTFISFFLFRRLIFRLATFFVIISIIFIIIIKNPLLFYLSNAMAGFSFGIIIAYMLTIASFYGEKHLYLYSLVLGISTIVQPVVQTFIMLFIGFELLFIFYLALSLVLFIYSLIQRMKDKKEIFNLKLKVNYGIITSILITISYVTGFTVISTFLPVYLIIIIKHFSAGIAYSIFIPFFASTVLSRTLLSTIKIKNLKILSSLSIILTVLGFTILFEQIYIIDTIAAFILGISHGIIYPLASVYITRYSTANERNSYMSLYLLSRELSFSLIIFLFSFINLGTQLIVSIILNLILLLILLFLRNVNYN</sequence>
<accession>A0A8F5BQ58</accession>
<keyword evidence="1" id="KW-1133">Transmembrane helix</keyword>
<keyword evidence="1" id="KW-0472">Membrane</keyword>
<evidence type="ECO:0000256" key="1">
    <source>
        <dbReference type="SAM" id="Phobius"/>
    </source>
</evidence>
<dbReference type="GO" id="GO:0022857">
    <property type="term" value="F:transmembrane transporter activity"/>
    <property type="evidence" value="ECO:0007669"/>
    <property type="project" value="InterPro"/>
</dbReference>
<dbReference type="SUPFAM" id="SSF103473">
    <property type="entry name" value="MFS general substrate transporter"/>
    <property type="match status" value="1"/>
</dbReference>
<keyword evidence="1" id="KW-0812">Transmembrane</keyword>
<evidence type="ECO:0008006" key="4">
    <source>
        <dbReference type="Google" id="ProtNLM"/>
    </source>
</evidence>
<reference evidence="2" key="1">
    <citation type="journal article" date="2021" name="Environ. Microbiol.">
        <title>New insights into the diversity and evolution of the archaeal mobilome from three complete genomes of Saccharolobus shibatae.</title>
        <authorList>
            <person name="Medvedeva S."/>
            <person name="Brandt D."/>
            <person name="Cvirkaite-Krupovic V."/>
            <person name="Liu Y."/>
            <person name="Severinov K."/>
            <person name="Ishino S."/>
            <person name="Ishino Y."/>
            <person name="Prangishvili D."/>
            <person name="Kalinowski J."/>
            <person name="Krupovic M."/>
        </authorList>
    </citation>
    <scope>NUCLEOTIDE SEQUENCE</scope>
    <source>
        <strain evidence="2">B12</strain>
    </source>
</reference>
<feature type="transmembrane region" description="Helical" evidence="1">
    <location>
        <begin position="187"/>
        <end position="216"/>
    </location>
</feature>
<protein>
    <recommendedName>
        <fullName evidence="4">MFS transporter</fullName>
    </recommendedName>
</protein>
<feature type="transmembrane region" description="Helical" evidence="1">
    <location>
        <begin position="122"/>
        <end position="145"/>
    </location>
</feature>
<evidence type="ECO:0000313" key="3">
    <source>
        <dbReference type="Proteomes" id="UP000694018"/>
    </source>
</evidence>
<feature type="transmembrane region" description="Helical" evidence="1">
    <location>
        <begin position="95"/>
        <end position="115"/>
    </location>
</feature>
<dbReference type="InterPro" id="IPR036259">
    <property type="entry name" value="MFS_trans_sf"/>
</dbReference>
<feature type="transmembrane region" description="Helical" evidence="1">
    <location>
        <begin position="253"/>
        <end position="272"/>
    </location>
</feature>
<feature type="transmembrane region" description="Helical" evidence="1">
    <location>
        <begin position="69"/>
        <end position="89"/>
    </location>
</feature>
<feature type="transmembrane region" description="Helical" evidence="1">
    <location>
        <begin position="311"/>
        <end position="332"/>
    </location>
</feature>
<feature type="transmembrane region" description="Helical" evidence="1">
    <location>
        <begin position="151"/>
        <end position="167"/>
    </location>
</feature>
<dbReference type="Proteomes" id="UP000694018">
    <property type="component" value="Chromosome"/>
</dbReference>
<name>A0A8F5BQ58_SACSH</name>
<dbReference type="KEGG" id="sshi:J5U23_02127"/>
<organism evidence="2 3">
    <name type="scientific">Saccharolobus shibatae (strain ATCC 51178 / DSM 5389 / JCM 8931 / NBRC 15437 / B12)</name>
    <name type="common">Sulfolobus shibatae</name>
    <dbReference type="NCBI Taxonomy" id="523848"/>
    <lineage>
        <taxon>Archaea</taxon>
        <taxon>Thermoproteota</taxon>
        <taxon>Thermoprotei</taxon>
        <taxon>Sulfolobales</taxon>
        <taxon>Sulfolobaceae</taxon>
        <taxon>Saccharolobus</taxon>
    </lineage>
</organism>
<dbReference type="Pfam" id="PF07690">
    <property type="entry name" value="MFS_1"/>
    <property type="match status" value="1"/>
</dbReference>
<dbReference type="EMBL" id="CP077717">
    <property type="protein sequence ID" value="QXJ29258.1"/>
    <property type="molecule type" value="Genomic_DNA"/>
</dbReference>
<feature type="transmembrane region" description="Helical" evidence="1">
    <location>
        <begin position="338"/>
        <end position="355"/>
    </location>
</feature>